<name>A0A1G1Z8J4_9BACT</name>
<dbReference type="AlphaFoldDB" id="A0A1G1Z8J4"/>
<comment type="caution">
    <text evidence="1">The sequence shown here is derived from an EMBL/GenBank/DDBJ whole genome shotgun (WGS) entry which is preliminary data.</text>
</comment>
<accession>A0A1G1Z8J4</accession>
<reference evidence="1 2" key="1">
    <citation type="journal article" date="2016" name="Nat. Commun.">
        <title>Thousands of microbial genomes shed light on interconnected biogeochemical processes in an aquifer system.</title>
        <authorList>
            <person name="Anantharaman K."/>
            <person name="Brown C.T."/>
            <person name="Hug L.A."/>
            <person name="Sharon I."/>
            <person name="Castelle C.J."/>
            <person name="Probst A.J."/>
            <person name="Thomas B.C."/>
            <person name="Singh A."/>
            <person name="Wilkins M.J."/>
            <person name="Karaoz U."/>
            <person name="Brodie E.L."/>
            <person name="Williams K.H."/>
            <person name="Hubbard S.S."/>
            <person name="Banfield J.F."/>
        </authorList>
    </citation>
    <scope>NUCLEOTIDE SEQUENCE [LARGE SCALE GENOMIC DNA]</scope>
</reference>
<sequence>MSLEKVILEEIRPGVIHLDFPTQELMAMTFLRFQEYYESPEFRGRVFTREEFERWYIEKRGSFSYAQDWPGFNIPSEILRPFYDGRFDPLSAEEKEFLQLFRGRKEPFYIIGTSKGNPSEYMDHELAHALFSTNKGYKSDVMEIISLIPRADLKEFWDMINIGYHESVMVDEVQAHFVANFDELVREGLSEEKFGVTQKNILGIYNRHLKL</sequence>
<evidence type="ECO:0000313" key="2">
    <source>
        <dbReference type="Proteomes" id="UP000178744"/>
    </source>
</evidence>
<gene>
    <name evidence="1" type="ORF">A3B23_01675</name>
</gene>
<dbReference type="EMBL" id="MHIY01000001">
    <property type="protein sequence ID" value="OGY60376.1"/>
    <property type="molecule type" value="Genomic_DNA"/>
</dbReference>
<dbReference type="Proteomes" id="UP000178744">
    <property type="component" value="Unassembled WGS sequence"/>
</dbReference>
<organism evidence="1 2">
    <name type="scientific">Candidatus Colwellbacteria bacterium RIFCSPLOWO2_01_FULL_48_10</name>
    <dbReference type="NCBI Taxonomy" id="1797690"/>
    <lineage>
        <taxon>Bacteria</taxon>
        <taxon>Candidatus Colwelliibacteriota</taxon>
    </lineage>
</organism>
<evidence type="ECO:0000313" key="1">
    <source>
        <dbReference type="EMBL" id="OGY60376.1"/>
    </source>
</evidence>
<protein>
    <submittedName>
        <fullName evidence="1">Uncharacterized protein</fullName>
    </submittedName>
</protein>
<proteinExistence type="predicted"/>